<name>A0A816VN81_BRANA</name>
<comment type="similarity">
    <text evidence="1">Belongs to the peptidase S10 family.</text>
</comment>
<dbReference type="GO" id="GO:0006508">
    <property type="term" value="P:proteolysis"/>
    <property type="evidence" value="ECO:0007669"/>
    <property type="project" value="InterPro"/>
</dbReference>
<reference evidence="2" key="1">
    <citation type="submission" date="2021-01" db="EMBL/GenBank/DDBJ databases">
        <authorList>
            <consortium name="Genoscope - CEA"/>
            <person name="William W."/>
        </authorList>
    </citation>
    <scope>NUCLEOTIDE SEQUENCE</scope>
</reference>
<dbReference type="InterPro" id="IPR029058">
    <property type="entry name" value="AB_hydrolase_fold"/>
</dbReference>
<protein>
    <submittedName>
        <fullName evidence="2">(rape) hypothetical protein</fullName>
    </submittedName>
</protein>
<sequence>MSKIENLMKCGLVQHTPVYKNTTLTSEPQKSITVAVYDPCSEYYLLAYLNSETVQKAIHVKPTNLPYVWHPCNHTITNSWSQDDIDLILWRLGLGGPGDGDMIKNMNLTVEKSWRQWFSGGEVGGFIEEYKGNFTFATVRAACHSVAIDQPVRAFTIFTSFIRNTPLPSTL</sequence>
<dbReference type="InterPro" id="IPR001563">
    <property type="entry name" value="Peptidase_S10"/>
</dbReference>
<accession>A0A816VN81</accession>
<dbReference type="GO" id="GO:0004185">
    <property type="term" value="F:serine-type carboxypeptidase activity"/>
    <property type="evidence" value="ECO:0007669"/>
    <property type="project" value="InterPro"/>
</dbReference>
<dbReference type="AlphaFoldDB" id="A0A816VN81"/>
<gene>
    <name evidence="2" type="ORF">DARMORV10_A03P48600.1</name>
</gene>
<dbReference type="Gene3D" id="6.10.250.940">
    <property type="match status" value="1"/>
</dbReference>
<dbReference type="Gene3D" id="3.40.50.11320">
    <property type="match status" value="1"/>
</dbReference>
<evidence type="ECO:0000313" key="2">
    <source>
        <dbReference type="EMBL" id="CAF2129783.1"/>
    </source>
</evidence>
<dbReference type="Pfam" id="PF00450">
    <property type="entry name" value="Peptidase_S10"/>
    <property type="match status" value="2"/>
</dbReference>
<dbReference type="SUPFAM" id="SSF53474">
    <property type="entry name" value="alpha/beta-Hydrolases"/>
    <property type="match status" value="1"/>
</dbReference>
<dbReference type="Proteomes" id="UP001295469">
    <property type="component" value="Chromosome A03"/>
</dbReference>
<proteinExistence type="inferred from homology"/>
<organism evidence="2">
    <name type="scientific">Brassica napus</name>
    <name type="common">Rape</name>
    <dbReference type="NCBI Taxonomy" id="3708"/>
    <lineage>
        <taxon>Eukaryota</taxon>
        <taxon>Viridiplantae</taxon>
        <taxon>Streptophyta</taxon>
        <taxon>Embryophyta</taxon>
        <taxon>Tracheophyta</taxon>
        <taxon>Spermatophyta</taxon>
        <taxon>Magnoliopsida</taxon>
        <taxon>eudicotyledons</taxon>
        <taxon>Gunneridae</taxon>
        <taxon>Pentapetalae</taxon>
        <taxon>rosids</taxon>
        <taxon>malvids</taxon>
        <taxon>Brassicales</taxon>
        <taxon>Brassicaceae</taxon>
        <taxon>Brassiceae</taxon>
        <taxon>Brassica</taxon>
    </lineage>
</organism>
<dbReference type="EMBL" id="HG994357">
    <property type="protein sequence ID" value="CAF2129783.1"/>
    <property type="molecule type" value="Genomic_DNA"/>
</dbReference>
<evidence type="ECO:0000256" key="1">
    <source>
        <dbReference type="ARBA" id="ARBA00009431"/>
    </source>
</evidence>